<protein>
    <submittedName>
        <fullName evidence="1">Uncharacterized protein</fullName>
    </submittedName>
</protein>
<dbReference type="AlphaFoldDB" id="A0A444ZDG9"/>
<name>A0A444ZDG9_ARAHY</name>
<gene>
    <name evidence="1" type="ORF">Ahy_B04g069762</name>
</gene>
<keyword evidence="2" id="KW-1185">Reference proteome</keyword>
<dbReference type="Proteomes" id="UP000289738">
    <property type="component" value="Chromosome B04"/>
</dbReference>
<reference evidence="1 2" key="1">
    <citation type="submission" date="2019-01" db="EMBL/GenBank/DDBJ databases">
        <title>Sequencing of cultivated peanut Arachis hypogaea provides insights into genome evolution and oil improvement.</title>
        <authorList>
            <person name="Chen X."/>
        </authorList>
    </citation>
    <scope>NUCLEOTIDE SEQUENCE [LARGE SCALE GENOMIC DNA]</scope>
    <source>
        <strain evidence="2">cv. Fuhuasheng</strain>
        <tissue evidence="1">Leaves</tissue>
    </source>
</reference>
<organism evidence="1 2">
    <name type="scientific">Arachis hypogaea</name>
    <name type="common">Peanut</name>
    <dbReference type="NCBI Taxonomy" id="3818"/>
    <lineage>
        <taxon>Eukaryota</taxon>
        <taxon>Viridiplantae</taxon>
        <taxon>Streptophyta</taxon>
        <taxon>Embryophyta</taxon>
        <taxon>Tracheophyta</taxon>
        <taxon>Spermatophyta</taxon>
        <taxon>Magnoliopsida</taxon>
        <taxon>eudicotyledons</taxon>
        <taxon>Gunneridae</taxon>
        <taxon>Pentapetalae</taxon>
        <taxon>rosids</taxon>
        <taxon>fabids</taxon>
        <taxon>Fabales</taxon>
        <taxon>Fabaceae</taxon>
        <taxon>Papilionoideae</taxon>
        <taxon>50 kb inversion clade</taxon>
        <taxon>dalbergioids sensu lato</taxon>
        <taxon>Dalbergieae</taxon>
        <taxon>Pterocarpus clade</taxon>
        <taxon>Arachis</taxon>
    </lineage>
</organism>
<evidence type="ECO:0000313" key="2">
    <source>
        <dbReference type="Proteomes" id="UP000289738"/>
    </source>
</evidence>
<dbReference type="EMBL" id="SDMP01000014">
    <property type="protein sequence ID" value="RYR12235.1"/>
    <property type="molecule type" value="Genomic_DNA"/>
</dbReference>
<comment type="caution">
    <text evidence="1">The sequence shown here is derived from an EMBL/GenBank/DDBJ whole genome shotgun (WGS) entry which is preliminary data.</text>
</comment>
<proteinExistence type="predicted"/>
<accession>A0A444ZDG9</accession>
<sequence length="232" mass="24872">MLHVLRARFFGVQPPNLNPNFTSKFQSPSVHPTPTNATIPPSLPQSTPHQSCCHWAEGPPTGGVIGFIWSFGHLISEASVVRVVCSSGKLLCQRLGISSPKLLSSGRLSCTDTVKELPNILVFHMKKRSNRRREGNINLLFVKEVADLDGGVVVGDAGVNRKVSIDEPPLITVSLSNASDEVLAEGSADGGRGLARAKPSVDLKLLLGIVVLDELEIEVEVLEITNKLSMGP</sequence>
<evidence type="ECO:0000313" key="1">
    <source>
        <dbReference type="EMBL" id="RYR12235.1"/>
    </source>
</evidence>